<evidence type="ECO:0000313" key="1">
    <source>
        <dbReference type="EMBL" id="RPE00152.1"/>
    </source>
</evidence>
<proteinExistence type="predicted"/>
<sequence length="177" mass="20374">MQKYLLVSFLMIITLISCDEIDNLTKFTMDYDSSTTIPSTTGIKLPFVLNTPEMESNSESEFESNNTHKDLIEDIRLRVLDLTLQSPEYEDFSFLESIRIYIVADGLDELEIAFNEEVSETTSKILELQTVDVDLKDYIKMDKFSLRVKAVTDEVISEDYEINIHSEFFVDAKILGI</sequence>
<gene>
    <name evidence="1" type="ORF">EGM88_02495</name>
</gene>
<dbReference type="PROSITE" id="PS51257">
    <property type="entry name" value="PROKAR_LIPOPROTEIN"/>
    <property type="match status" value="1"/>
</dbReference>
<dbReference type="RefSeq" id="WP_123896386.1">
    <property type="nucleotide sequence ID" value="NZ_RPFJ01000002.1"/>
</dbReference>
<reference evidence="1 2" key="1">
    <citation type="submission" date="2018-11" db="EMBL/GenBank/DDBJ databases">
        <title>Aureibaculum marinum gen. nov., sp. nov., a member of the family Flavobacteriaceae isolated from the Bohai Sea.</title>
        <authorList>
            <person name="Ji X."/>
        </authorList>
    </citation>
    <scope>NUCLEOTIDE SEQUENCE [LARGE SCALE GENOMIC DNA]</scope>
    <source>
        <strain evidence="1 2">BH-SD17</strain>
    </source>
</reference>
<dbReference type="EMBL" id="RPFJ01000002">
    <property type="protein sequence ID" value="RPE00152.1"/>
    <property type="molecule type" value="Genomic_DNA"/>
</dbReference>
<protein>
    <submittedName>
        <fullName evidence="1">Uncharacterized protein</fullName>
    </submittedName>
</protein>
<accession>A0A3N4NUW5</accession>
<dbReference type="OrthoDB" id="672279at2"/>
<name>A0A3N4NUW5_9FLAO</name>
<organism evidence="1 2">
    <name type="scientific">Aureibaculum marinum</name>
    <dbReference type="NCBI Taxonomy" id="2487930"/>
    <lineage>
        <taxon>Bacteria</taxon>
        <taxon>Pseudomonadati</taxon>
        <taxon>Bacteroidota</taxon>
        <taxon>Flavobacteriia</taxon>
        <taxon>Flavobacteriales</taxon>
        <taxon>Flavobacteriaceae</taxon>
        <taxon>Aureibaculum</taxon>
    </lineage>
</organism>
<dbReference type="Proteomes" id="UP000270856">
    <property type="component" value="Unassembled WGS sequence"/>
</dbReference>
<dbReference type="AlphaFoldDB" id="A0A3N4NUW5"/>
<evidence type="ECO:0000313" key="2">
    <source>
        <dbReference type="Proteomes" id="UP000270856"/>
    </source>
</evidence>
<comment type="caution">
    <text evidence="1">The sequence shown here is derived from an EMBL/GenBank/DDBJ whole genome shotgun (WGS) entry which is preliminary data.</text>
</comment>
<keyword evidence="2" id="KW-1185">Reference proteome</keyword>